<keyword evidence="1" id="KW-0732">Signal</keyword>
<feature type="signal peptide" evidence="1">
    <location>
        <begin position="1"/>
        <end position="31"/>
    </location>
</feature>
<protein>
    <submittedName>
        <fullName evidence="2">DUF2793 domain-containing protein</fullName>
    </submittedName>
</protein>
<organism evidence="2 3">
    <name type="scientific">Babesia caballi</name>
    <dbReference type="NCBI Taxonomy" id="5871"/>
    <lineage>
        <taxon>Eukaryota</taxon>
        <taxon>Sar</taxon>
        <taxon>Alveolata</taxon>
        <taxon>Apicomplexa</taxon>
        <taxon>Aconoidasida</taxon>
        <taxon>Piroplasmida</taxon>
        <taxon>Babesiidae</taxon>
        <taxon>Babesia</taxon>
    </lineage>
</organism>
<name>A0AAV4LQV3_BABCB</name>
<evidence type="ECO:0000256" key="1">
    <source>
        <dbReference type="SAM" id="SignalP"/>
    </source>
</evidence>
<dbReference type="AlphaFoldDB" id="A0AAV4LQV3"/>
<evidence type="ECO:0000313" key="2">
    <source>
        <dbReference type="EMBL" id="GIX62363.1"/>
    </source>
</evidence>
<accession>A0AAV4LQV3</accession>
<feature type="chain" id="PRO_5043674577" evidence="1">
    <location>
        <begin position="32"/>
        <end position="793"/>
    </location>
</feature>
<dbReference type="GeneID" id="94193844"/>
<dbReference type="RefSeq" id="XP_067714432.1">
    <property type="nucleotide sequence ID" value="XM_067858331.1"/>
</dbReference>
<gene>
    <name evidence="2" type="ORF">BcabD6B2_17980</name>
</gene>
<proteinExistence type="predicted"/>
<evidence type="ECO:0000313" key="3">
    <source>
        <dbReference type="Proteomes" id="UP001497744"/>
    </source>
</evidence>
<keyword evidence="3" id="KW-1185">Reference proteome</keyword>
<reference evidence="2 3" key="1">
    <citation type="submission" date="2021-06" db="EMBL/GenBank/DDBJ databases">
        <title>Genome sequence of Babesia caballi.</title>
        <authorList>
            <person name="Yamagishi J."/>
            <person name="Kidaka T."/>
            <person name="Ochi A."/>
        </authorList>
    </citation>
    <scope>NUCLEOTIDE SEQUENCE [LARGE SCALE GENOMIC DNA]</scope>
    <source>
        <strain evidence="2">USDA-D6B2</strain>
    </source>
</reference>
<dbReference type="Proteomes" id="UP001497744">
    <property type="component" value="Unassembled WGS sequence"/>
</dbReference>
<sequence>MAKGSPKGRGSVSRQATWLALLCTLASAGAAAEPDAAVLKERMLPITYPKHYDTYPMGLSYVPDVLPRSMVEKAQAKARGAAASRYDSSQGDKENEMHVKDDGITLQCNHTDMKLKLTDRDLTEITTKRRSKWNRYHLGNFYIDDKPIVHMWLENEEGVSLLAEGEKSRLVIKAAAGGDCDDVVVLKFVVRIPEPQVTREVTMNIDRKTGVPADLCGSTGCCSHVVAVDDGSYQAVQCSGEAYKKLEHNEAYETSKGNYRVVSQILVTMMGGCNSHALYTLLYGENQSIIALKRRVQLVGREYDLGDDDVVLFDRPVTKTSAANVFVRTDTEWDLPRVYPQQAGSVTVDENEVAMVTILPFGTLERPPYLLNEVYYMFNGMHRSLVIPTLQSRTGLYLLSEDVPGYAVTRALTNEGLEIQAVYNVEIPGTWNSQQVAVRFKVANEQIMLLAYDEEHPEVVRVQPACLEDIPLGTEAQCIVQQFTVGDGAKGNVVMYTFLYDTKLRHLKAVAHRIRENEGGQGAFDAVPVDAFDQVPAYASTATIKINQNGDIDLPQAYTGYVSESLSALKWRAIVMPQGMVNPPLKYTNAFTFQGVTLVTVYLEAENGVCLVDTALQPTVSTKSEGTVESVRITYYLLLPEYSTPHSVTLDFECRPANTGDRGRRPGVAITSKYLRYRHDTDVCVMDASVWTERTESFGGKRALGVGEKAVTVITSRLIRDQSNSGRGFFYKFLYDPERAVLFCKMVPVLGTDNNVGKSCRWVRHGEDVTYDYSVGGITSTAREVWARAERDS</sequence>
<comment type="caution">
    <text evidence="2">The sequence shown here is derived from an EMBL/GenBank/DDBJ whole genome shotgun (WGS) entry which is preliminary data.</text>
</comment>
<dbReference type="EMBL" id="BPLF01000001">
    <property type="protein sequence ID" value="GIX62363.1"/>
    <property type="molecule type" value="Genomic_DNA"/>
</dbReference>